<dbReference type="InterPro" id="IPR000120">
    <property type="entry name" value="Amidase"/>
</dbReference>
<dbReference type="RefSeq" id="WP_038514951.1">
    <property type="nucleotide sequence ID" value="NZ_CP008953.1"/>
</dbReference>
<dbReference type="SUPFAM" id="SSF75304">
    <property type="entry name" value="Amidase signature (AS) enzymes"/>
    <property type="match status" value="1"/>
</dbReference>
<dbReference type="PANTHER" id="PTHR11895">
    <property type="entry name" value="TRANSAMIDASE"/>
    <property type="match status" value="1"/>
</dbReference>
<evidence type="ECO:0000256" key="1">
    <source>
        <dbReference type="SAM" id="MobiDB-lite"/>
    </source>
</evidence>
<evidence type="ECO:0000313" key="3">
    <source>
        <dbReference type="EMBL" id="AIG77374.1"/>
    </source>
</evidence>
<dbReference type="Pfam" id="PF01425">
    <property type="entry name" value="Amidase"/>
    <property type="match status" value="1"/>
</dbReference>
<feature type="region of interest" description="Disordered" evidence="1">
    <location>
        <begin position="1"/>
        <end position="31"/>
    </location>
</feature>
<accession>A0A075UY81</accession>
<keyword evidence="4" id="KW-1185">Reference proteome</keyword>
<evidence type="ECO:0000259" key="2">
    <source>
        <dbReference type="Pfam" id="PF01425"/>
    </source>
</evidence>
<dbReference type="STRING" id="208439.AJAP_22595"/>
<dbReference type="Gene3D" id="3.90.1300.10">
    <property type="entry name" value="Amidase signature (AS) domain"/>
    <property type="match status" value="1"/>
</dbReference>
<dbReference type="Proteomes" id="UP000028492">
    <property type="component" value="Chromosome"/>
</dbReference>
<protein>
    <submittedName>
        <fullName evidence="3">Amidase</fullName>
    </submittedName>
</protein>
<proteinExistence type="predicted"/>
<reference evidence="3 4" key="1">
    <citation type="journal article" date="2014" name="J. Biotechnol.">
        <title>Complete genome sequence of the actinobacterium Amycolatopsis japonica MG417-CF17(T) (=DSM 44213T) producing (S,S)-N,N'-ethylenediaminedisuccinic acid.</title>
        <authorList>
            <person name="Stegmann E."/>
            <person name="Albersmeier A."/>
            <person name="Spohn M."/>
            <person name="Gert H."/>
            <person name="Weber T."/>
            <person name="Wohlleben W."/>
            <person name="Kalinowski J."/>
            <person name="Ruckert C."/>
        </authorList>
    </citation>
    <scope>NUCLEOTIDE SEQUENCE [LARGE SCALE GENOMIC DNA]</scope>
    <source>
        <strain evidence="4">MG417-CF17 (DSM 44213)</strain>
    </source>
</reference>
<dbReference type="InterPro" id="IPR023631">
    <property type="entry name" value="Amidase_dom"/>
</dbReference>
<name>A0A075UY81_9PSEU</name>
<gene>
    <name evidence="3" type="ORF">AJAP_22595</name>
</gene>
<dbReference type="AlphaFoldDB" id="A0A075UY81"/>
<dbReference type="eggNOG" id="COG0154">
    <property type="taxonomic scope" value="Bacteria"/>
</dbReference>
<dbReference type="EMBL" id="CP008953">
    <property type="protein sequence ID" value="AIG77374.1"/>
    <property type="molecule type" value="Genomic_DNA"/>
</dbReference>
<dbReference type="InterPro" id="IPR036928">
    <property type="entry name" value="AS_sf"/>
</dbReference>
<feature type="domain" description="Amidase" evidence="2">
    <location>
        <begin position="73"/>
        <end position="450"/>
    </location>
</feature>
<dbReference type="GO" id="GO:0003824">
    <property type="term" value="F:catalytic activity"/>
    <property type="evidence" value="ECO:0007669"/>
    <property type="project" value="InterPro"/>
</dbReference>
<dbReference type="KEGG" id="aja:AJAP_22595"/>
<dbReference type="PANTHER" id="PTHR11895:SF176">
    <property type="entry name" value="AMIDASE AMID-RELATED"/>
    <property type="match status" value="1"/>
</dbReference>
<organism evidence="3 4">
    <name type="scientific">Amycolatopsis japonica</name>
    <dbReference type="NCBI Taxonomy" id="208439"/>
    <lineage>
        <taxon>Bacteria</taxon>
        <taxon>Bacillati</taxon>
        <taxon>Actinomycetota</taxon>
        <taxon>Actinomycetes</taxon>
        <taxon>Pseudonocardiales</taxon>
        <taxon>Pseudonocardiaceae</taxon>
        <taxon>Amycolatopsis</taxon>
        <taxon>Amycolatopsis japonica group</taxon>
    </lineage>
</organism>
<dbReference type="HOGENOM" id="CLU_009600_0_3_11"/>
<evidence type="ECO:0000313" key="4">
    <source>
        <dbReference type="Proteomes" id="UP000028492"/>
    </source>
</evidence>
<sequence length="469" mass="50792">MAAAPRPRPSDPATSLGSYAENAGIAYPDDRPELPDLLELPLAERCDLHDRGEWDDRKWAEQNETWHSVADARYRAVTSRRGPGSGTPLIRIGVKDTIDVAGLPTSLGLRHYRHHPVASATALSRLDGAEEQVIGKVVSTELNIGVGSGCVNPYFPHIDPAGSSTGSGVSVAAGLCDLAMGTDVLGSVRWPAGHCGTVGLRMTHDPGLLHGIFPLSPPMDAVGWVARTAEDLAFLWRRLGLRALLGQAGRPVPARYRIGVPTDVRDGSCDPEMLETLDLVSAALSDDGHELTDLRVGDDLWRRRGDAWQLCARQAWDGHRQWRHWITVPVHRSTEQALEVGARVTDAEYTEILDAMHACRQANATRFGDDMHAWLLPLDPSPPPDLRTGSPAATTIPAPGEADYDRRIGYTPIASFAGLPAIAVPARLSRVNRAPLGVQIVGPPGSEERLIDLARRVQLRLKPPELRPA</sequence>